<keyword evidence="2" id="KW-1185">Reference proteome</keyword>
<gene>
    <name evidence="1" type="ORF">CIL05_20100</name>
</gene>
<keyword evidence="1" id="KW-0560">Oxidoreductase</keyword>
<sequence length="79" mass="8936">MGDKLRSLQTDTPEKGFELAVKLAQKGVEITQPSEKIRKKLRPKYSTNADSLIAVSQVIAIHYQTVAAANNYWKTRINY</sequence>
<organism evidence="1 2">
    <name type="scientific">Virgibacillus profundi</name>
    <dbReference type="NCBI Taxonomy" id="2024555"/>
    <lineage>
        <taxon>Bacteria</taxon>
        <taxon>Bacillati</taxon>
        <taxon>Bacillota</taxon>
        <taxon>Bacilli</taxon>
        <taxon>Bacillales</taxon>
        <taxon>Bacillaceae</taxon>
        <taxon>Virgibacillus</taxon>
    </lineage>
</organism>
<dbReference type="GO" id="GO:0004601">
    <property type="term" value="F:peroxidase activity"/>
    <property type="evidence" value="ECO:0007669"/>
    <property type="project" value="UniProtKB-KW"/>
</dbReference>
<dbReference type="Pfam" id="PF11534">
    <property type="entry name" value="HTHP"/>
    <property type="match status" value="1"/>
</dbReference>
<proteinExistence type="predicted"/>
<name>A0A2A2I9Q3_9BACI</name>
<evidence type="ECO:0000313" key="1">
    <source>
        <dbReference type="EMBL" id="PAV27783.1"/>
    </source>
</evidence>
<dbReference type="AlphaFoldDB" id="A0A2A2I9Q3"/>
<evidence type="ECO:0000313" key="2">
    <source>
        <dbReference type="Proteomes" id="UP000218887"/>
    </source>
</evidence>
<dbReference type="Gene3D" id="6.10.80.10">
    <property type="entry name" value="Hexameric tyrosine-coordinated heme protein (HTHP)"/>
    <property type="match status" value="1"/>
</dbReference>
<dbReference type="RefSeq" id="WP_095657335.1">
    <property type="nucleotide sequence ID" value="NZ_NPOA01000019.1"/>
</dbReference>
<dbReference type="EMBL" id="NPOA01000019">
    <property type="protein sequence ID" value="PAV27783.1"/>
    <property type="molecule type" value="Genomic_DNA"/>
</dbReference>
<keyword evidence="1" id="KW-0575">Peroxidase</keyword>
<dbReference type="InterPro" id="IPR038125">
    <property type="entry name" value="HTHP_sf"/>
</dbReference>
<reference evidence="1 2" key="1">
    <citation type="submission" date="2017-08" db="EMBL/GenBank/DDBJ databases">
        <title>Virgibacillus indicus sp. nov. and Virgibacillus profoundi sp. nov, two moderately halophilic bacteria isolated from marine sediment by using the Microfluidic Streak Plate.</title>
        <authorList>
            <person name="Xu B."/>
            <person name="Hu B."/>
            <person name="Wang J."/>
            <person name="Zhu Y."/>
            <person name="Huang L."/>
            <person name="Du W."/>
            <person name="Huang Y."/>
        </authorList>
    </citation>
    <scope>NUCLEOTIDE SEQUENCE [LARGE SCALE GENOMIC DNA]</scope>
    <source>
        <strain evidence="1 2">IO3-P3-H5</strain>
    </source>
</reference>
<dbReference type="Proteomes" id="UP000218887">
    <property type="component" value="Unassembled WGS sequence"/>
</dbReference>
<protein>
    <submittedName>
        <fullName evidence="1">Peroxidase</fullName>
    </submittedName>
</protein>
<comment type="caution">
    <text evidence="1">The sequence shown here is derived from an EMBL/GenBank/DDBJ whole genome shotgun (WGS) entry which is preliminary data.</text>
</comment>
<dbReference type="OrthoDB" id="72286at2"/>
<accession>A0A2A2I9Q3</accession>
<dbReference type="InterPro" id="IPR021111">
    <property type="entry name" value="Hexamer_Tyr-coord_heme_pr_HTHP"/>
</dbReference>